<dbReference type="PANTHER" id="PTHR42760:SF135">
    <property type="entry name" value="BLL7886 PROTEIN"/>
    <property type="match status" value="1"/>
</dbReference>
<name>A0A318K694_9NOCA</name>
<dbReference type="RefSeq" id="WP_040738472.1">
    <property type="nucleotide sequence ID" value="NZ_QJKF01000002.1"/>
</dbReference>
<dbReference type="FunFam" id="3.40.50.720:FF:000084">
    <property type="entry name" value="Short-chain dehydrogenase reductase"/>
    <property type="match status" value="1"/>
</dbReference>
<dbReference type="InterPro" id="IPR036291">
    <property type="entry name" value="NAD(P)-bd_dom_sf"/>
</dbReference>
<reference evidence="4 5" key="1">
    <citation type="submission" date="2018-05" db="EMBL/GenBank/DDBJ databases">
        <title>Genomic Encyclopedia of Type Strains, Phase IV (KMG-IV): sequencing the most valuable type-strain genomes for metagenomic binning, comparative biology and taxonomic classification.</title>
        <authorList>
            <person name="Goeker M."/>
        </authorList>
    </citation>
    <scope>NUCLEOTIDE SEQUENCE [LARGE SCALE GENOMIC DNA]</scope>
    <source>
        <strain evidence="4 5">DSM 44704</strain>
    </source>
</reference>
<dbReference type="EMBL" id="QJKF01000002">
    <property type="protein sequence ID" value="PXX68878.1"/>
    <property type="molecule type" value="Genomic_DNA"/>
</dbReference>
<dbReference type="InterPro" id="IPR020904">
    <property type="entry name" value="Sc_DH/Rdtase_CS"/>
</dbReference>
<comment type="caution">
    <text evidence="4">The sequence shown here is derived from an EMBL/GenBank/DDBJ whole genome shotgun (WGS) entry which is preliminary data.</text>
</comment>
<protein>
    <submittedName>
        <fullName evidence="4">NAD(P)-dependent dehydrogenase (Short-subunit alcohol dehydrogenase family)</fullName>
    </submittedName>
</protein>
<feature type="domain" description="Ketoreductase" evidence="3">
    <location>
        <begin position="5"/>
        <end position="184"/>
    </location>
</feature>
<dbReference type="PANTHER" id="PTHR42760">
    <property type="entry name" value="SHORT-CHAIN DEHYDROGENASES/REDUCTASES FAMILY MEMBER"/>
    <property type="match status" value="1"/>
</dbReference>
<dbReference type="Proteomes" id="UP000247569">
    <property type="component" value="Unassembled WGS sequence"/>
</dbReference>
<keyword evidence="2" id="KW-0560">Oxidoreductase</keyword>
<organism evidence="4 5">
    <name type="scientific">Nocardia tenerifensis</name>
    <dbReference type="NCBI Taxonomy" id="228006"/>
    <lineage>
        <taxon>Bacteria</taxon>
        <taxon>Bacillati</taxon>
        <taxon>Actinomycetota</taxon>
        <taxon>Actinomycetes</taxon>
        <taxon>Mycobacteriales</taxon>
        <taxon>Nocardiaceae</taxon>
        <taxon>Nocardia</taxon>
    </lineage>
</organism>
<evidence type="ECO:0000313" key="4">
    <source>
        <dbReference type="EMBL" id="PXX68878.1"/>
    </source>
</evidence>
<dbReference type="Gene3D" id="3.40.50.720">
    <property type="entry name" value="NAD(P)-binding Rossmann-like Domain"/>
    <property type="match status" value="1"/>
</dbReference>
<dbReference type="PRINTS" id="PR00081">
    <property type="entry name" value="GDHRDH"/>
</dbReference>
<accession>A0A318K694</accession>
<comment type="similarity">
    <text evidence="1">Belongs to the short-chain dehydrogenases/reductases (SDR) family.</text>
</comment>
<dbReference type="AlphaFoldDB" id="A0A318K694"/>
<dbReference type="GO" id="GO:0030497">
    <property type="term" value="P:fatty acid elongation"/>
    <property type="evidence" value="ECO:0007669"/>
    <property type="project" value="TreeGrafter"/>
</dbReference>
<proteinExistence type="inferred from homology"/>
<evidence type="ECO:0000256" key="2">
    <source>
        <dbReference type="ARBA" id="ARBA00023002"/>
    </source>
</evidence>
<evidence type="ECO:0000259" key="3">
    <source>
        <dbReference type="SMART" id="SM00822"/>
    </source>
</evidence>
<dbReference type="InterPro" id="IPR057326">
    <property type="entry name" value="KR_dom"/>
</dbReference>
<keyword evidence="5" id="KW-1185">Reference proteome</keyword>
<evidence type="ECO:0000313" key="5">
    <source>
        <dbReference type="Proteomes" id="UP000247569"/>
    </source>
</evidence>
<dbReference type="GO" id="GO:0016616">
    <property type="term" value="F:oxidoreductase activity, acting on the CH-OH group of donors, NAD or NADP as acceptor"/>
    <property type="evidence" value="ECO:0007669"/>
    <property type="project" value="TreeGrafter"/>
</dbReference>
<sequence length="253" mass="26568">MGNRSVHVVTGGTRGIGAATVELLAADPGNHVIFCGRDRAAGHELREKLGDNVEFIPADLTRADDVEAFFDAVEPHGADLVGAFNAAGVIGTDTILRGTRFHDSTEAQFDAVFDLNVKALWRCVRRELRIMSANATGSIVNCSSVAGLRAADSLSVSYTASKHAVVGLTRALAAEYARDNIRVNAVCPGVIDTDMVAGLQPQLLAHLQAKNPAARLGTPQEVATVVHFLLSPRASYINGTAIPIDAGGLYGAL</sequence>
<gene>
    <name evidence="4" type="ORF">DFR70_102564</name>
</gene>
<dbReference type="InterPro" id="IPR002347">
    <property type="entry name" value="SDR_fam"/>
</dbReference>
<dbReference type="SMART" id="SM00822">
    <property type="entry name" value="PKS_KR"/>
    <property type="match status" value="1"/>
</dbReference>
<dbReference type="PROSITE" id="PS00061">
    <property type="entry name" value="ADH_SHORT"/>
    <property type="match status" value="1"/>
</dbReference>
<evidence type="ECO:0000256" key="1">
    <source>
        <dbReference type="ARBA" id="ARBA00006484"/>
    </source>
</evidence>
<dbReference type="OrthoDB" id="20590at2"/>
<dbReference type="SUPFAM" id="SSF51735">
    <property type="entry name" value="NAD(P)-binding Rossmann-fold domains"/>
    <property type="match status" value="1"/>
</dbReference>
<dbReference type="CDD" id="cd05233">
    <property type="entry name" value="SDR_c"/>
    <property type="match status" value="1"/>
</dbReference>
<dbReference type="PRINTS" id="PR00080">
    <property type="entry name" value="SDRFAMILY"/>
</dbReference>
<dbReference type="Pfam" id="PF13561">
    <property type="entry name" value="adh_short_C2"/>
    <property type="match status" value="1"/>
</dbReference>